<evidence type="ECO:0000256" key="10">
    <source>
        <dbReference type="ARBA" id="ARBA00023077"/>
    </source>
</evidence>
<dbReference type="InterPro" id="IPR039426">
    <property type="entry name" value="TonB-dep_rcpt-like"/>
</dbReference>
<keyword evidence="8" id="KW-0408">Iron</keyword>
<dbReference type="PANTHER" id="PTHR32552:SF89">
    <property type="entry name" value="CATECHOLATE SIDEROPHORE RECEPTOR FIU"/>
    <property type="match status" value="1"/>
</dbReference>
<keyword evidence="5" id="KW-0410">Iron transport</keyword>
<evidence type="ECO:0000256" key="6">
    <source>
        <dbReference type="ARBA" id="ARBA00022692"/>
    </source>
</evidence>
<dbReference type="InterPro" id="IPR000531">
    <property type="entry name" value="Beta-barrel_TonB"/>
</dbReference>
<accession>A0ABW0L002</accession>
<evidence type="ECO:0000256" key="16">
    <source>
        <dbReference type="SAM" id="SignalP"/>
    </source>
</evidence>
<dbReference type="Gene3D" id="2.40.170.20">
    <property type="entry name" value="TonB-dependent receptor, beta-barrel domain"/>
    <property type="match status" value="1"/>
</dbReference>
<evidence type="ECO:0000313" key="19">
    <source>
        <dbReference type="EMBL" id="MFC5458770.1"/>
    </source>
</evidence>
<evidence type="ECO:0000256" key="3">
    <source>
        <dbReference type="ARBA" id="ARBA00022448"/>
    </source>
</evidence>
<evidence type="ECO:0000256" key="15">
    <source>
        <dbReference type="RuleBase" id="RU003357"/>
    </source>
</evidence>
<evidence type="ECO:0000256" key="14">
    <source>
        <dbReference type="PROSITE-ProRule" id="PRU01360"/>
    </source>
</evidence>
<feature type="signal peptide" evidence="16">
    <location>
        <begin position="1"/>
        <end position="26"/>
    </location>
</feature>
<evidence type="ECO:0000259" key="17">
    <source>
        <dbReference type="Pfam" id="PF00593"/>
    </source>
</evidence>
<sequence length="950" mass="101991">MPYAISRYIGCSAALVIGLVPALAFAQQQAAAAPRLAQAPAPAVTADQTAEDGTAVVIVTGVTQTTSKKNATFSINTLSSEEIARLAPMSTADLLGNLPGIYAEGSTAGEAGNNITVRGLPVAGGFRYSPQLIDGLPAFEEPDTPFMNNDVLVRDDLMTETVEAVKGGPGGILYSNGLGATVNHITRTGGKELAGGYKIEYADYGFWRHDAFVSGPINANLTGAIGGFYRRSDGIRDTGYTADRGGQLRGNLVFTSDDRRTTARIDGHYLNDRTAFYQNLPISVPRISGSGTPSNPTVLNQDTIEPLGIDFAHGSVASPYNRRFTMLGEYGSREIDQADGLHPNFRMLTAKVSHEFNSGLRLSAGLRHTGGTNGFNSVFTGNDTATAANFLNARYQNDVISPAHGAALGCNLGNAKLIGYFNVPASGACSAFANISRKDFVKNYAKATGVAGHWRNDGSAVAPGAYMNFLIPFIARMDARSDILDLQAQKSFMAAGKHDLTFGVYGSRYRFDLNLQNSLLVGESANRGRLADLTAVDAAGRQVGPSLTYDGAILPGWGGHDSRFRGEGKAVYLLDHWETLQKRLRIDAGVRWQHLDANVVRRNRDTATDLTPANVVVGSSQDTTADNEIFFPAQARPLNKKFHALGWSIGANYAISKPLAVYALASSAFRMPGVGDLIDLASAGTQVVGGQPVEIDAVERIRQYEGGMRYQARGVGASVAVFYNKFSPRSAVNVYRDIESTQCGALGGVIQINSCPEVAQLYKRGVENFGAEVELSYRPGAIEGLELKGSFLAQQPKVHGADYTITQEDKTAQGVITGYHYVQVSEDGRRPRRLAKFMANFTPSYDLRAATGVPLTIYGQYQYTGSRFSEASDTNVTLLPSYHVINLGAQYEVSSRLTAQVHVANVGNDLTFTEGDPLFADLLSPDGTRNRGVARPLFGRTIRASLTYRF</sequence>
<keyword evidence="7 16" id="KW-0732">Signal</keyword>
<reference evidence="20" key="1">
    <citation type="journal article" date="2019" name="Int. J. Syst. Evol. Microbiol.">
        <title>The Global Catalogue of Microorganisms (GCM) 10K type strain sequencing project: providing services to taxonomists for standard genome sequencing and annotation.</title>
        <authorList>
            <consortium name="The Broad Institute Genomics Platform"/>
            <consortium name="The Broad Institute Genome Sequencing Center for Infectious Disease"/>
            <person name="Wu L."/>
            <person name="Ma J."/>
        </authorList>
    </citation>
    <scope>NUCLEOTIDE SEQUENCE [LARGE SCALE GENOMIC DNA]</scope>
    <source>
        <strain evidence="20">KACC 12649</strain>
    </source>
</reference>
<dbReference type="InterPro" id="IPR012910">
    <property type="entry name" value="Plug_dom"/>
</dbReference>
<dbReference type="PROSITE" id="PS52016">
    <property type="entry name" value="TONB_DEPENDENT_REC_3"/>
    <property type="match status" value="1"/>
</dbReference>
<evidence type="ECO:0000256" key="5">
    <source>
        <dbReference type="ARBA" id="ARBA00022496"/>
    </source>
</evidence>
<keyword evidence="9" id="KW-0406">Ion transport</keyword>
<evidence type="ECO:0000256" key="9">
    <source>
        <dbReference type="ARBA" id="ARBA00023065"/>
    </source>
</evidence>
<feature type="chain" id="PRO_5045967493" evidence="16">
    <location>
        <begin position="27"/>
        <end position="950"/>
    </location>
</feature>
<organism evidence="19 20">
    <name type="scientific">Massilia niabensis</name>
    <dbReference type="NCBI Taxonomy" id="544910"/>
    <lineage>
        <taxon>Bacteria</taxon>
        <taxon>Pseudomonadati</taxon>
        <taxon>Pseudomonadota</taxon>
        <taxon>Betaproteobacteria</taxon>
        <taxon>Burkholderiales</taxon>
        <taxon>Oxalobacteraceae</taxon>
        <taxon>Telluria group</taxon>
        <taxon>Massilia</taxon>
    </lineage>
</organism>
<feature type="domain" description="TonB-dependent receptor-like beta-barrel" evidence="17">
    <location>
        <begin position="449"/>
        <end position="906"/>
    </location>
</feature>
<keyword evidence="12 19" id="KW-0675">Receptor</keyword>
<keyword evidence="11 14" id="KW-0472">Membrane</keyword>
<comment type="caution">
    <text evidence="19">The sequence shown here is derived from an EMBL/GenBank/DDBJ whole genome shotgun (WGS) entry which is preliminary data.</text>
</comment>
<keyword evidence="10 15" id="KW-0798">TonB box</keyword>
<dbReference type="InterPro" id="IPR036942">
    <property type="entry name" value="Beta-barrel_TonB_sf"/>
</dbReference>
<dbReference type="Pfam" id="PF00593">
    <property type="entry name" value="TonB_dep_Rec_b-barrel"/>
    <property type="match status" value="1"/>
</dbReference>
<proteinExistence type="inferred from homology"/>
<dbReference type="RefSeq" id="WP_379779951.1">
    <property type="nucleotide sequence ID" value="NZ_JBHSMU010000004.1"/>
</dbReference>
<evidence type="ECO:0000256" key="12">
    <source>
        <dbReference type="ARBA" id="ARBA00023170"/>
    </source>
</evidence>
<dbReference type="EMBL" id="JBHSMU010000004">
    <property type="protein sequence ID" value="MFC5458770.1"/>
    <property type="molecule type" value="Genomic_DNA"/>
</dbReference>
<evidence type="ECO:0000256" key="11">
    <source>
        <dbReference type="ARBA" id="ARBA00023136"/>
    </source>
</evidence>
<comment type="similarity">
    <text evidence="2 14 15">Belongs to the TonB-dependent receptor family.</text>
</comment>
<evidence type="ECO:0000259" key="18">
    <source>
        <dbReference type="Pfam" id="PF07715"/>
    </source>
</evidence>
<dbReference type="Proteomes" id="UP001596050">
    <property type="component" value="Unassembled WGS sequence"/>
</dbReference>
<keyword evidence="3 14" id="KW-0813">Transport</keyword>
<keyword evidence="13 14" id="KW-0998">Cell outer membrane</keyword>
<protein>
    <submittedName>
        <fullName evidence="19">TonB-dependent receptor</fullName>
    </submittedName>
</protein>
<gene>
    <name evidence="19" type="ORF">ACFPN5_02960</name>
</gene>
<evidence type="ECO:0000256" key="7">
    <source>
        <dbReference type="ARBA" id="ARBA00022729"/>
    </source>
</evidence>
<evidence type="ECO:0000256" key="13">
    <source>
        <dbReference type="ARBA" id="ARBA00023237"/>
    </source>
</evidence>
<keyword evidence="6 14" id="KW-0812">Transmembrane</keyword>
<evidence type="ECO:0000256" key="8">
    <source>
        <dbReference type="ARBA" id="ARBA00023004"/>
    </source>
</evidence>
<evidence type="ECO:0000256" key="1">
    <source>
        <dbReference type="ARBA" id="ARBA00004571"/>
    </source>
</evidence>
<dbReference type="Gene3D" id="2.170.130.10">
    <property type="entry name" value="TonB-dependent receptor, plug domain"/>
    <property type="match status" value="1"/>
</dbReference>
<dbReference type="SUPFAM" id="SSF56935">
    <property type="entry name" value="Porins"/>
    <property type="match status" value="1"/>
</dbReference>
<comment type="subcellular location">
    <subcellularLocation>
        <location evidence="1 14">Cell outer membrane</location>
        <topology evidence="1 14">Multi-pass membrane protein</topology>
    </subcellularLocation>
</comment>
<dbReference type="InterPro" id="IPR037066">
    <property type="entry name" value="Plug_dom_sf"/>
</dbReference>
<keyword evidence="4 14" id="KW-1134">Transmembrane beta strand</keyword>
<dbReference type="Pfam" id="PF07715">
    <property type="entry name" value="Plug"/>
    <property type="match status" value="1"/>
</dbReference>
<dbReference type="PANTHER" id="PTHR32552">
    <property type="entry name" value="FERRICHROME IRON RECEPTOR-RELATED"/>
    <property type="match status" value="1"/>
</dbReference>
<evidence type="ECO:0000256" key="4">
    <source>
        <dbReference type="ARBA" id="ARBA00022452"/>
    </source>
</evidence>
<feature type="domain" description="TonB-dependent receptor plug" evidence="18">
    <location>
        <begin position="68"/>
        <end position="177"/>
    </location>
</feature>
<evidence type="ECO:0000313" key="20">
    <source>
        <dbReference type="Proteomes" id="UP001596050"/>
    </source>
</evidence>
<name>A0ABW0L002_9BURK</name>
<evidence type="ECO:0000256" key="2">
    <source>
        <dbReference type="ARBA" id="ARBA00009810"/>
    </source>
</evidence>
<keyword evidence="20" id="KW-1185">Reference proteome</keyword>